<dbReference type="InterPro" id="IPR017067">
    <property type="entry name" value="RNase_H1_euk"/>
</dbReference>
<feature type="domain" description="RNase H type-1" evidence="11">
    <location>
        <begin position="61"/>
        <end position="208"/>
    </location>
</feature>
<dbReference type="EMBL" id="CAXLJL010000268">
    <property type="protein sequence ID" value="CAL5135892.1"/>
    <property type="molecule type" value="Genomic_DNA"/>
</dbReference>
<keyword evidence="7" id="KW-0255">Endonuclease</keyword>
<evidence type="ECO:0000256" key="3">
    <source>
        <dbReference type="ARBA" id="ARBA00005300"/>
    </source>
</evidence>
<dbReference type="PROSITE" id="PS50879">
    <property type="entry name" value="RNASE_H_1"/>
    <property type="match status" value="1"/>
</dbReference>
<gene>
    <name evidence="12" type="ORF">CDAUBV1_LOCUS9999</name>
</gene>
<evidence type="ECO:0000256" key="9">
    <source>
        <dbReference type="ARBA" id="ARBA00022842"/>
    </source>
</evidence>
<dbReference type="SUPFAM" id="SSF55658">
    <property type="entry name" value="L9 N-domain-like"/>
    <property type="match status" value="1"/>
</dbReference>
<reference evidence="12" key="1">
    <citation type="submission" date="2024-06" db="EMBL/GenBank/DDBJ databases">
        <authorList>
            <person name="Liu X."/>
            <person name="Lenzi L."/>
            <person name="Haldenby T S."/>
            <person name="Uol C."/>
        </authorList>
    </citation>
    <scope>NUCLEOTIDE SEQUENCE</scope>
</reference>
<evidence type="ECO:0000256" key="10">
    <source>
        <dbReference type="SAM" id="MobiDB-lite"/>
    </source>
</evidence>
<accession>A0AAV2TKG2</accession>
<dbReference type="InterPro" id="IPR002156">
    <property type="entry name" value="RNaseH_domain"/>
</dbReference>
<evidence type="ECO:0000256" key="5">
    <source>
        <dbReference type="ARBA" id="ARBA00022722"/>
    </source>
</evidence>
<keyword evidence="9" id="KW-0460">Magnesium</keyword>
<dbReference type="Gene3D" id="3.30.420.10">
    <property type="entry name" value="Ribonuclease H-like superfamily/Ribonuclease H"/>
    <property type="match status" value="1"/>
</dbReference>
<dbReference type="InterPro" id="IPR012337">
    <property type="entry name" value="RNaseH-like_sf"/>
</dbReference>
<dbReference type="InterPro" id="IPR050092">
    <property type="entry name" value="RNase_H"/>
</dbReference>
<dbReference type="PANTHER" id="PTHR10642:SF26">
    <property type="entry name" value="RIBONUCLEASE H1"/>
    <property type="match status" value="1"/>
</dbReference>
<evidence type="ECO:0000313" key="13">
    <source>
        <dbReference type="Proteomes" id="UP001497525"/>
    </source>
</evidence>
<sequence>MPFYGVRSGRTIGVLTTWSECEKAVKGFAGAQFKKFSTYDEAKDFSEGRSLKRKHSSTSSDPDRVVVYTDGACVGPLDSRQAGYGVYWGSGHPWNVAERLPGIQTNNRAEIEATIAAVMQAKAGGIKRITIATDSKFTQKCATEWGPIWEKNGWKLADGRDAKLREPVQRLLDTIRDSGVDVAWMHVPGHQGVEGNEAADRLANEGAKKRRR</sequence>
<comment type="cofactor">
    <cofactor evidence="2">
        <name>Mg(2+)</name>
        <dbReference type="ChEBI" id="CHEBI:18420"/>
    </cofactor>
</comment>
<dbReference type="CDD" id="cd09280">
    <property type="entry name" value="RNase_HI_eukaryote_like"/>
    <property type="match status" value="1"/>
</dbReference>
<evidence type="ECO:0000256" key="1">
    <source>
        <dbReference type="ARBA" id="ARBA00000077"/>
    </source>
</evidence>
<dbReference type="GO" id="GO:0000287">
    <property type="term" value="F:magnesium ion binding"/>
    <property type="evidence" value="ECO:0007669"/>
    <property type="project" value="InterPro"/>
</dbReference>
<name>A0AAV2TKG2_CALDB</name>
<keyword evidence="8" id="KW-0378">Hydrolase</keyword>
<dbReference type="GO" id="GO:0003676">
    <property type="term" value="F:nucleic acid binding"/>
    <property type="evidence" value="ECO:0007669"/>
    <property type="project" value="InterPro"/>
</dbReference>
<dbReference type="PANTHER" id="PTHR10642">
    <property type="entry name" value="RIBONUCLEASE H1"/>
    <property type="match status" value="1"/>
</dbReference>
<dbReference type="EC" id="3.1.26.4" evidence="4"/>
<dbReference type="GO" id="GO:0043137">
    <property type="term" value="P:DNA replication, removal of RNA primer"/>
    <property type="evidence" value="ECO:0007669"/>
    <property type="project" value="TreeGrafter"/>
</dbReference>
<comment type="catalytic activity">
    <reaction evidence="1">
        <text>Endonucleolytic cleavage to 5'-phosphomonoester.</text>
        <dbReference type="EC" id="3.1.26.4"/>
    </reaction>
</comment>
<dbReference type="FunFam" id="3.40.970.10:FF:000001">
    <property type="entry name" value="Ribonuclease H1"/>
    <property type="match status" value="1"/>
</dbReference>
<keyword evidence="5" id="KW-0540">Nuclease</keyword>
<dbReference type="SUPFAM" id="SSF53098">
    <property type="entry name" value="Ribonuclease H-like"/>
    <property type="match status" value="1"/>
</dbReference>
<comment type="caution">
    <text evidence="12">The sequence shown here is derived from an EMBL/GenBank/DDBJ whole genome shotgun (WGS) entry which is preliminary data.</text>
</comment>
<comment type="similarity">
    <text evidence="3">Belongs to the RNase H family.</text>
</comment>
<protein>
    <recommendedName>
        <fullName evidence="4">ribonuclease H</fullName>
        <ecNumber evidence="4">3.1.26.4</ecNumber>
    </recommendedName>
</protein>
<dbReference type="InterPro" id="IPR009027">
    <property type="entry name" value="Ribosomal_bL9/RNase_H1_N"/>
</dbReference>
<evidence type="ECO:0000259" key="11">
    <source>
        <dbReference type="PROSITE" id="PS50879"/>
    </source>
</evidence>
<dbReference type="AlphaFoldDB" id="A0AAV2TKG2"/>
<dbReference type="Pfam" id="PF00075">
    <property type="entry name" value="RNase_H"/>
    <property type="match status" value="1"/>
</dbReference>
<organism evidence="12 13">
    <name type="scientific">Calicophoron daubneyi</name>
    <name type="common">Rumen fluke</name>
    <name type="synonym">Paramphistomum daubneyi</name>
    <dbReference type="NCBI Taxonomy" id="300641"/>
    <lineage>
        <taxon>Eukaryota</taxon>
        <taxon>Metazoa</taxon>
        <taxon>Spiralia</taxon>
        <taxon>Lophotrochozoa</taxon>
        <taxon>Platyhelminthes</taxon>
        <taxon>Trematoda</taxon>
        <taxon>Digenea</taxon>
        <taxon>Plagiorchiida</taxon>
        <taxon>Pronocephalata</taxon>
        <taxon>Paramphistomoidea</taxon>
        <taxon>Paramphistomidae</taxon>
        <taxon>Calicophoron</taxon>
    </lineage>
</organism>
<evidence type="ECO:0000256" key="7">
    <source>
        <dbReference type="ARBA" id="ARBA00022759"/>
    </source>
</evidence>
<keyword evidence="6" id="KW-0479">Metal-binding</keyword>
<dbReference type="Proteomes" id="UP001497525">
    <property type="component" value="Unassembled WGS sequence"/>
</dbReference>
<dbReference type="PIRSF" id="PIRSF036852">
    <property type="entry name" value="Ribonuclease_H1_euk"/>
    <property type="match status" value="1"/>
</dbReference>
<evidence type="ECO:0000256" key="4">
    <source>
        <dbReference type="ARBA" id="ARBA00012180"/>
    </source>
</evidence>
<feature type="region of interest" description="Disordered" evidence="10">
    <location>
        <begin position="191"/>
        <end position="212"/>
    </location>
</feature>
<feature type="compositionally biased region" description="Basic and acidic residues" evidence="10">
    <location>
        <begin position="198"/>
        <end position="212"/>
    </location>
</feature>
<dbReference type="InterPro" id="IPR011320">
    <property type="entry name" value="RNase_H1_N"/>
</dbReference>
<evidence type="ECO:0000256" key="8">
    <source>
        <dbReference type="ARBA" id="ARBA00022801"/>
    </source>
</evidence>
<evidence type="ECO:0000313" key="12">
    <source>
        <dbReference type="EMBL" id="CAL5135892.1"/>
    </source>
</evidence>
<dbReference type="GO" id="GO:0004523">
    <property type="term" value="F:RNA-DNA hybrid ribonuclease activity"/>
    <property type="evidence" value="ECO:0007669"/>
    <property type="project" value="UniProtKB-EC"/>
</dbReference>
<evidence type="ECO:0000256" key="2">
    <source>
        <dbReference type="ARBA" id="ARBA00001946"/>
    </source>
</evidence>
<dbReference type="InterPro" id="IPR036397">
    <property type="entry name" value="RNaseH_sf"/>
</dbReference>
<dbReference type="InterPro" id="IPR037056">
    <property type="entry name" value="RNase_H1_N_sf"/>
</dbReference>
<dbReference type="Gene3D" id="3.40.970.10">
    <property type="entry name" value="Ribonuclease H1, N-terminal domain"/>
    <property type="match status" value="1"/>
</dbReference>
<evidence type="ECO:0000256" key="6">
    <source>
        <dbReference type="ARBA" id="ARBA00022723"/>
    </source>
</evidence>
<proteinExistence type="inferred from homology"/>
<dbReference type="Pfam" id="PF01693">
    <property type="entry name" value="Cauli_VI"/>
    <property type="match status" value="1"/>
</dbReference>